<dbReference type="PANTHER" id="PTHR47802:SF1">
    <property type="entry name" value="GLYOXALASE FAMILY PROTEIN, EXPRESSED"/>
    <property type="match status" value="1"/>
</dbReference>
<dbReference type="PANTHER" id="PTHR47802">
    <property type="entry name" value="GLYOXALASE FAMILY PROTEIN, EXPRESSED"/>
    <property type="match status" value="1"/>
</dbReference>
<reference evidence="3" key="1">
    <citation type="journal article" date="2019" name="Int. J. Syst. Evol. Microbiol.">
        <title>The Global Catalogue of Microorganisms (GCM) 10K type strain sequencing project: providing services to taxonomists for standard genome sequencing and annotation.</title>
        <authorList>
            <consortium name="The Broad Institute Genomics Platform"/>
            <consortium name="The Broad Institute Genome Sequencing Center for Infectious Disease"/>
            <person name="Wu L."/>
            <person name="Ma J."/>
        </authorList>
    </citation>
    <scope>NUCLEOTIDE SEQUENCE [LARGE SCALE GENOMIC DNA]</scope>
    <source>
        <strain evidence="3">KCTC 52677</strain>
    </source>
</reference>
<keyword evidence="3" id="KW-1185">Reference proteome</keyword>
<protein>
    <submittedName>
        <fullName evidence="2">VOC family protein</fullName>
    </submittedName>
</protein>
<dbReference type="InterPro" id="IPR037523">
    <property type="entry name" value="VOC_core"/>
</dbReference>
<dbReference type="InterPro" id="IPR029068">
    <property type="entry name" value="Glyas_Bleomycin-R_OHBP_Dase"/>
</dbReference>
<comment type="caution">
    <text evidence="2">The sequence shown here is derived from an EMBL/GenBank/DDBJ whole genome shotgun (WGS) entry which is preliminary data.</text>
</comment>
<evidence type="ECO:0000313" key="3">
    <source>
        <dbReference type="Proteomes" id="UP001595377"/>
    </source>
</evidence>
<dbReference type="PROSITE" id="PS51819">
    <property type="entry name" value="VOC"/>
    <property type="match status" value="1"/>
</dbReference>
<dbReference type="Proteomes" id="UP001595377">
    <property type="component" value="Unassembled WGS sequence"/>
</dbReference>
<proteinExistence type="predicted"/>
<dbReference type="Gene3D" id="3.10.180.10">
    <property type="entry name" value="2,3-Dihydroxybiphenyl 1,2-Dioxygenase, domain 1"/>
    <property type="match status" value="1"/>
</dbReference>
<feature type="domain" description="VOC" evidence="1">
    <location>
        <begin position="9"/>
        <end position="126"/>
    </location>
</feature>
<accession>A0ABV7DI08</accession>
<name>A0ABV7DI08_9HYPH</name>
<dbReference type="RefSeq" id="WP_257313057.1">
    <property type="nucleotide sequence ID" value="NZ_JANFDG010000003.1"/>
</dbReference>
<dbReference type="EMBL" id="JBHRSP010000019">
    <property type="protein sequence ID" value="MFC3074089.1"/>
    <property type="molecule type" value="Genomic_DNA"/>
</dbReference>
<dbReference type="InterPro" id="IPR004360">
    <property type="entry name" value="Glyas_Fos-R_dOase_dom"/>
</dbReference>
<dbReference type="SUPFAM" id="SSF54593">
    <property type="entry name" value="Glyoxalase/Bleomycin resistance protein/Dihydroxybiphenyl dioxygenase"/>
    <property type="match status" value="1"/>
</dbReference>
<organism evidence="2 3">
    <name type="scientific">Shinella pollutisoli</name>
    <dbReference type="NCBI Taxonomy" id="2250594"/>
    <lineage>
        <taxon>Bacteria</taxon>
        <taxon>Pseudomonadati</taxon>
        <taxon>Pseudomonadota</taxon>
        <taxon>Alphaproteobacteria</taxon>
        <taxon>Hyphomicrobiales</taxon>
        <taxon>Rhizobiaceae</taxon>
        <taxon>Shinella</taxon>
    </lineage>
</organism>
<sequence>MIATNAGVRFNHVSIPAKDFDASETFYREVLGCERIAAPNFGFPVCWLRLGDVQLHLQKVGPDAGVLTYQHFAVTAEDFVSVYRALLDRDAFEQGTRYADVWLLPSGELQMFARDPSGNLFEINHPDASRVDLSAFVRAPRRLSDEVAQAPQHAGATLFL</sequence>
<gene>
    <name evidence="2" type="ORF">ACFOHH_13330</name>
</gene>
<evidence type="ECO:0000313" key="2">
    <source>
        <dbReference type="EMBL" id="MFC3074089.1"/>
    </source>
</evidence>
<dbReference type="Pfam" id="PF00903">
    <property type="entry name" value="Glyoxalase"/>
    <property type="match status" value="1"/>
</dbReference>
<evidence type="ECO:0000259" key="1">
    <source>
        <dbReference type="PROSITE" id="PS51819"/>
    </source>
</evidence>